<accession>C0IL37</accession>
<dbReference type="PANTHER" id="PTHR11644:SF2">
    <property type="entry name" value="CYTIDINE DEAMINASE"/>
    <property type="match status" value="1"/>
</dbReference>
<comment type="catalytic activity">
    <reaction evidence="13">
        <text>2'-deoxycytidine + H2O + H(+) = 2'-deoxyuridine + NH4(+)</text>
        <dbReference type="Rhea" id="RHEA:13433"/>
        <dbReference type="ChEBI" id="CHEBI:15377"/>
        <dbReference type="ChEBI" id="CHEBI:15378"/>
        <dbReference type="ChEBI" id="CHEBI:15698"/>
        <dbReference type="ChEBI" id="CHEBI:16450"/>
        <dbReference type="ChEBI" id="CHEBI:28938"/>
        <dbReference type="EC" id="3.5.4.5"/>
    </reaction>
</comment>
<dbReference type="NCBIfam" id="TIGR01354">
    <property type="entry name" value="cyt_deam_tetra"/>
    <property type="match status" value="1"/>
</dbReference>
<comment type="catalytic activity">
    <reaction evidence="9 13">
        <text>cytidine + H2O + H(+) = uridine + NH4(+)</text>
        <dbReference type="Rhea" id="RHEA:16069"/>
        <dbReference type="ChEBI" id="CHEBI:15377"/>
        <dbReference type="ChEBI" id="CHEBI:15378"/>
        <dbReference type="ChEBI" id="CHEBI:16704"/>
        <dbReference type="ChEBI" id="CHEBI:17562"/>
        <dbReference type="ChEBI" id="CHEBI:28938"/>
        <dbReference type="EC" id="3.5.4.5"/>
    </reaction>
</comment>
<name>C0IL37_HALDV</name>
<feature type="binding site" evidence="12">
    <location>
        <position position="59"/>
    </location>
    <ligand>
        <name>Zn(2+)</name>
        <dbReference type="ChEBI" id="CHEBI:29105"/>
        <note>catalytic</note>
    </ligand>
</feature>
<evidence type="ECO:0000256" key="11">
    <source>
        <dbReference type="PIRSR" id="PIRSR606262-2"/>
    </source>
</evidence>
<evidence type="ECO:0000259" key="14">
    <source>
        <dbReference type="PROSITE" id="PS51747"/>
    </source>
</evidence>
<dbReference type="InterPro" id="IPR006262">
    <property type="entry name" value="Cyt_deam_tetra"/>
</dbReference>
<dbReference type="InterPro" id="IPR002125">
    <property type="entry name" value="CMP_dCMP_dom"/>
</dbReference>
<dbReference type="BRENDA" id="3.5.4.5">
    <property type="organism ID" value="9893"/>
</dbReference>
<feature type="binding site" evidence="12">
    <location>
        <position position="92"/>
    </location>
    <ligand>
        <name>Zn(2+)</name>
        <dbReference type="ChEBI" id="CHEBI:29105"/>
        <note>catalytic</note>
    </ligand>
</feature>
<dbReference type="Gene3D" id="3.40.140.10">
    <property type="entry name" value="Cytidine Deaminase, domain 2"/>
    <property type="match status" value="1"/>
</dbReference>
<protein>
    <recommendedName>
        <fullName evidence="4 13">Cytidine deaminase</fullName>
        <ecNumber evidence="4 13">3.5.4.5</ecNumber>
    </recommendedName>
    <alternativeName>
        <fullName evidence="8 13">Cytidine aminohydrolase</fullName>
    </alternativeName>
</protein>
<evidence type="ECO:0000256" key="1">
    <source>
        <dbReference type="ARBA" id="ARBA00001947"/>
    </source>
</evidence>
<keyword evidence="7 12" id="KW-0862">Zinc</keyword>
<evidence type="ECO:0000256" key="2">
    <source>
        <dbReference type="ARBA" id="ARBA00003949"/>
    </source>
</evidence>
<dbReference type="CDD" id="cd01283">
    <property type="entry name" value="cytidine_deaminase"/>
    <property type="match status" value="1"/>
</dbReference>
<comment type="similarity">
    <text evidence="3 13">Belongs to the cytidine and deoxycytidylate deaminase family.</text>
</comment>
<keyword evidence="6 13" id="KW-0378">Hydrolase</keyword>
<dbReference type="SUPFAM" id="SSF53927">
    <property type="entry name" value="Cytidine deaminase-like"/>
    <property type="match status" value="1"/>
</dbReference>
<dbReference type="PROSITE" id="PS00903">
    <property type="entry name" value="CYT_DCMP_DEAMINASES_1"/>
    <property type="match status" value="1"/>
</dbReference>
<feature type="active site" description="Proton donor" evidence="10">
    <location>
        <position position="61"/>
    </location>
</feature>
<evidence type="ECO:0000256" key="12">
    <source>
        <dbReference type="PIRSR" id="PIRSR606262-3"/>
    </source>
</evidence>
<evidence type="ECO:0000313" key="15">
    <source>
        <dbReference type="EMBL" id="ABW90692.1"/>
    </source>
</evidence>
<dbReference type="NCBIfam" id="NF004064">
    <property type="entry name" value="PRK05578.1"/>
    <property type="match status" value="1"/>
</dbReference>
<dbReference type="AlphaFoldDB" id="C0IL37"/>
<evidence type="ECO:0000256" key="3">
    <source>
        <dbReference type="ARBA" id="ARBA00006576"/>
    </source>
</evidence>
<evidence type="ECO:0000256" key="9">
    <source>
        <dbReference type="ARBA" id="ARBA00049558"/>
    </source>
</evidence>
<evidence type="ECO:0000256" key="4">
    <source>
        <dbReference type="ARBA" id="ARBA00012783"/>
    </source>
</evidence>
<evidence type="ECO:0000256" key="6">
    <source>
        <dbReference type="ARBA" id="ARBA00022801"/>
    </source>
</evidence>
<evidence type="ECO:0000256" key="10">
    <source>
        <dbReference type="PIRSR" id="PIRSR606262-1"/>
    </source>
</evidence>
<dbReference type="EC" id="3.5.4.5" evidence="4 13"/>
<evidence type="ECO:0000256" key="5">
    <source>
        <dbReference type="ARBA" id="ARBA00022723"/>
    </source>
</evidence>
<dbReference type="GO" id="GO:0042802">
    <property type="term" value="F:identical protein binding"/>
    <property type="evidence" value="ECO:0007669"/>
    <property type="project" value="UniProtKB-ARBA"/>
</dbReference>
<dbReference type="InterPro" id="IPR016193">
    <property type="entry name" value="Cytidine_deaminase-like"/>
</dbReference>
<feature type="binding site" evidence="11">
    <location>
        <begin position="48"/>
        <end position="54"/>
    </location>
    <ligand>
        <name>substrate</name>
    </ligand>
</feature>
<dbReference type="GO" id="GO:0055086">
    <property type="term" value="P:nucleobase-containing small molecule metabolic process"/>
    <property type="evidence" value="ECO:0007669"/>
    <property type="project" value="UniProtKB-ARBA"/>
</dbReference>
<feature type="domain" description="CMP/dCMP-type deaminase" evidence="14">
    <location>
        <begin position="7"/>
        <end position="133"/>
    </location>
</feature>
<dbReference type="FunFam" id="3.40.140.10:FF:000008">
    <property type="entry name" value="Cytidine deaminase"/>
    <property type="match status" value="1"/>
</dbReference>
<evidence type="ECO:0000256" key="8">
    <source>
        <dbReference type="ARBA" id="ARBA00032005"/>
    </source>
</evidence>
<sequence length="149" mass="16586">MPEYSEEQLQKILKASHEVKKMAYCPYSKFPVGAALLTEDGTVFTGCNVENASYGLSICAERTAIVKAVSEGHRKFTAIAIASDMKEMIVPCGVCRQSLVEFGVDWDMYMTKPDMTYKVMKVKELLPLAFVPSDLQRERLPARNTAGHS</sequence>
<comment type="cofactor">
    <cofactor evidence="1 12 13">
        <name>Zn(2+)</name>
        <dbReference type="ChEBI" id="CHEBI:29105"/>
    </cofactor>
</comment>
<evidence type="ECO:0000256" key="13">
    <source>
        <dbReference type="RuleBase" id="RU364006"/>
    </source>
</evidence>
<dbReference type="GO" id="GO:0005829">
    <property type="term" value="C:cytosol"/>
    <property type="evidence" value="ECO:0007669"/>
    <property type="project" value="TreeGrafter"/>
</dbReference>
<dbReference type="EMBL" id="EU101721">
    <property type="protein sequence ID" value="ABW90692.1"/>
    <property type="molecule type" value="mRNA"/>
</dbReference>
<keyword evidence="5 12" id="KW-0479">Metal-binding</keyword>
<proteinExistence type="evidence at transcript level"/>
<reference evidence="15" key="1">
    <citation type="journal article" date="2009" name="Dev. Comp. Immunol.">
        <title>Identification and functional characterization of a novel cytidine deaminase in a gastropod abalone, Haliotis diversicolor supertexta.</title>
        <authorList>
            <person name="Wu L."/>
            <person name="Wu X."/>
            <person name="Zhu B."/>
            <person name="Cao X."/>
        </authorList>
    </citation>
    <scope>NUCLEOTIDE SEQUENCE</scope>
</reference>
<dbReference type="PROSITE" id="PS51747">
    <property type="entry name" value="CYT_DCMP_DEAMINASES_2"/>
    <property type="match status" value="1"/>
</dbReference>
<dbReference type="GO" id="GO:0008270">
    <property type="term" value="F:zinc ion binding"/>
    <property type="evidence" value="ECO:0007669"/>
    <property type="project" value="UniProtKB-UniRule"/>
</dbReference>
<evidence type="ECO:0000256" key="7">
    <source>
        <dbReference type="ARBA" id="ARBA00022833"/>
    </source>
</evidence>
<dbReference type="PANTHER" id="PTHR11644">
    <property type="entry name" value="CYTIDINE DEAMINASE"/>
    <property type="match status" value="1"/>
</dbReference>
<dbReference type="InterPro" id="IPR016192">
    <property type="entry name" value="APOBEC/CMP_deaminase_Zn-bd"/>
</dbReference>
<dbReference type="Pfam" id="PF00383">
    <property type="entry name" value="dCMP_cyt_deam_1"/>
    <property type="match status" value="1"/>
</dbReference>
<dbReference type="GO" id="GO:0004126">
    <property type="term" value="F:cytidine deaminase activity"/>
    <property type="evidence" value="ECO:0007669"/>
    <property type="project" value="UniProtKB-UniRule"/>
</dbReference>
<organism evidence="15">
    <name type="scientific">Haliotis diversicolor supertexta</name>
    <dbReference type="NCBI Taxonomy" id="283615"/>
    <lineage>
        <taxon>Eukaryota</taxon>
        <taxon>Metazoa</taxon>
        <taxon>Spiralia</taxon>
        <taxon>Lophotrochozoa</taxon>
        <taxon>Mollusca</taxon>
        <taxon>Gastropoda</taxon>
        <taxon>Vetigastropoda</taxon>
        <taxon>Lepetellida</taxon>
        <taxon>Haliotoidea</taxon>
        <taxon>Haliotidae</taxon>
        <taxon>Haliotis</taxon>
    </lineage>
</organism>
<feature type="binding site" evidence="12">
    <location>
        <position position="95"/>
    </location>
    <ligand>
        <name>Zn(2+)</name>
        <dbReference type="ChEBI" id="CHEBI:29105"/>
        <note>catalytic</note>
    </ligand>
</feature>
<dbReference type="GO" id="GO:0072527">
    <property type="term" value="P:pyrimidine-containing compound metabolic process"/>
    <property type="evidence" value="ECO:0007669"/>
    <property type="project" value="UniProtKB-ARBA"/>
</dbReference>
<dbReference type="InterPro" id="IPR050202">
    <property type="entry name" value="Cyt/Deoxycyt_deaminase"/>
</dbReference>
<comment type="function">
    <text evidence="2 13">This enzyme scavenges exogenous and endogenous cytidine and 2'-deoxycytidine for UMP synthesis.</text>
</comment>